<reference evidence="2" key="1">
    <citation type="journal article" date="2017" name="Genome Biol. Evol.">
        <title>The complete genome sequence of the phytopathogenic fungus Sclerotinia sclerotiorum reveals insights into the genome architecture of broad host range pathogens.</title>
        <authorList>
            <person name="Derbyshire M."/>
            <person name="Denton-Giles M."/>
            <person name="Hegedus D."/>
            <person name="Seifbarghy S."/>
            <person name="Rollins J."/>
            <person name="van Kan J."/>
            <person name="Seidl M.F."/>
            <person name="Faino L."/>
            <person name="Mbengue M."/>
            <person name="Navaud O."/>
            <person name="Raffaele S."/>
            <person name="Hammond-Kosack K."/>
            <person name="Heard S."/>
            <person name="Oliver R."/>
        </authorList>
    </citation>
    <scope>NUCLEOTIDE SEQUENCE [LARGE SCALE GENOMIC DNA]</scope>
    <source>
        <strain evidence="2">ATCC 18683 / 1980 / Ss-1</strain>
    </source>
</reference>
<dbReference type="Proteomes" id="UP000177798">
    <property type="component" value="Chromosome 9"/>
</dbReference>
<organism evidence="1 2">
    <name type="scientific">Sclerotinia sclerotiorum (strain ATCC 18683 / 1980 / Ss-1)</name>
    <name type="common">White mold</name>
    <name type="synonym">Whetzelinia sclerotiorum</name>
    <dbReference type="NCBI Taxonomy" id="665079"/>
    <lineage>
        <taxon>Eukaryota</taxon>
        <taxon>Fungi</taxon>
        <taxon>Dikarya</taxon>
        <taxon>Ascomycota</taxon>
        <taxon>Pezizomycotina</taxon>
        <taxon>Leotiomycetes</taxon>
        <taxon>Helotiales</taxon>
        <taxon>Sclerotiniaceae</taxon>
        <taxon>Sclerotinia</taxon>
    </lineage>
</organism>
<gene>
    <name evidence="1" type="ORF">sscle_09g074230</name>
</gene>
<evidence type="ECO:0000313" key="1">
    <source>
        <dbReference type="EMBL" id="APA12653.1"/>
    </source>
</evidence>
<protein>
    <submittedName>
        <fullName evidence="1">Uncharacterized protein</fullName>
    </submittedName>
</protein>
<sequence>MRLLHPASMGKFRAMKIDALARYLQPGAKLWNLVLPIGTTDWSIEVLPGKVAAEPQHW</sequence>
<dbReference type="VEuPathDB" id="FungiDB:sscle_09g074230"/>
<name>A0A1D9QDG0_SCLS1</name>
<proteinExistence type="predicted"/>
<evidence type="ECO:0000313" key="2">
    <source>
        <dbReference type="Proteomes" id="UP000177798"/>
    </source>
</evidence>
<accession>A0A1D9QDG0</accession>
<dbReference type="AlphaFoldDB" id="A0A1D9QDG0"/>
<dbReference type="EMBL" id="CP017822">
    <property type="protein sequence ID" value="APA12653.1"/>
    <property type="molecule type" value="Genomic_DNA"/>
</dbReference>